<organism evidence="2 3">
    <name type="scientific">Arthrobacter silviterrae</name>
    <dbReference type="NCBI Taxonomy" id="2026658"/>
    <lineage>
        <taxon>Bacteria</taxon>
        <taxon>Bacillati</taxon>
        <taxon>Actinomycetota</taxon>
        <taxon>Actinomycetes</taxon>
        <taxon>Micrococcales</taxon>
        <taxon>Micrococcaceae</taxon>
        <taxon>Arthrobacter</taxon>
    </lineage>
</organism>
<keyword evidence="3" id="KW-1185">Reference proteome</keyword>
<feature type="region of interest" description="Disordered" evidence="1">
    <location>
        <begin position="91"/>
        <end position="126"/>
    </location>
</feature>
<evidence type="ECO:0000256" key="1">
    <source>
        <dbReference type="SAM" id="MobiDB-lite"/>
    </source>
</evidence>
<evidence type="ECO:0000313" key="3">
    <source>
        <dbReference type="Proteomes" id="UP000479226"/>
    </source>
</evidence>
<dbReference type="PANTHER" id="PTHR39338:SF6">
    <property type="entry name" value="BLL5662 PROTEIN"/>
    <property type="match status" value="1"/>
</dbReference>
<dbReference type="InterPro" id="IPR036465">
    <property type="entry name" value="vWFA_dom_sf"/>
</dbReference>
<comment type="caution">
    <text evidence="2">The sequence shown here is derived from an EMBL/GenBank/DDBJ whole genome shotgun (WGS) entry which is preliminary data.</text>
</comment>
<dbReference type="InterPro" id="IPR008912">
    <property type="entry name" value="Uncharacterised_CoxE"/>
</dbReference>
<proteinExistence type="predicted"/>
<dbReference type="EMBL" id="JAAKZI010000022">
    <property type="protein sequence ID" value="NGN84345.1"/>
    <property type="molecule type" value="Genomic_DNA"/>
</dbReference>
<dbReference type="Proteomes" id="UP000479226">
    <property type="component" value="Unassembled WGS sequence"/>
</dbReference>
<dbReference type="Pfam" id="PF05762">
    <property type="entry name" value="VWA_CoxE"/>
    <property type="match status" value="1"/>
</dbReference>
<dbReference type="PANTHER" id="PTHR39338">
    <property type="entry name" value="BLL5662 PROTEIN-RELATED"/>
    <property type="match status" value="1"/>
</dbReference>
<dbReference type="SUPFAM" id="SSF53300">
    <property type="entry name" value="vWA-like"/>
    <property type="match status" value="1"/>
</dbReference>
<dbReference type="PIRSF" id="PIRSF010256">
    <property type="entry name" value="CoxE_vWa"/>
    <property type="match status" value="1"/>
</dbReference>
<dbReference type="InterPro" id="IPR011195">
    <property type="entry name" value="UCP010256"/>
</dbReference>
<protein>
    <submittedName>
        <fullName evidence="2">VWA domain-containing protein</fullName>
    </submittedName>
</protein>
<gene>
    <name evidence="2" type="ORF">G6N77_12890</name>
</gene>
<dbReference type="CDD" id="cd00198">
    <property type="entry name" value="vWFA"/>
    <property type="match status" value="1"/>
</dbReference>
<dbReference type="RefSeq" id="WP_165182568.1">
    <property type="nucleotide sequence ID" value="NZ_JAAKZI010000022.1"/>
</dbReference>
<accession>A0ABX0DF00</accession>
<reference evidence="2 3" key="1">
    <citation type="submission" date="2020-02" db="EMBL/GenBank/DDBJ databases">
        <title>Genome sequence of the type strain DSM 27180 of Arthrobacter silviterrae.</title>
        <authorList>
            <person name="Gao J."/>
            <person name="Sun J."/>
        </authorList>
    </citation>
    <scope>NUCLEOTIDE SEQUENCE [LARGE SCALE GENOMIC DNA]</scope>
    <source>
        <strain evidence="2 3">DSM 27180</strain>
    </source>
</reference>
<evidence type="ECO:0000313" key="2">
    <source>
        <dbReference type="EMBL" id="NGN84345.1"/>
    </source>
</evidence>
<sequence>MPESSTLLEAAGPPGHSAEEILLAFAAAVRAAGVRVTADRARSFVDAAARLSMGQSMLLRGNVFWAGRATLCGAPEDLATYQRTFEAWFAPHHSPPQASQGAPTTVREASLEDDAGTSGKGEDPVHAVASRRELLRHRDVATLDAADRARLNRMFGELQVRLPTRRTRRKKLNPHGDVDRVRTLRDQLRRGGEPGPLRLAKAPRKPRRLVWLIDVSGSMAPYADSLLRLAHCVVAAAPRQVEVFTLGTRLTRVTAALRAPDPDVALQQAGRAVPDWSGGTRLGEVLRAFNNRWGQRAVARGAVVVIASDGWERGDPALLGRQVERLHQVARAVIWSNPHRGKSGYEPVQQGIKAVLAHVDCFMGGHSMKGFEELLDVMGNA</sequence>
<name>A0ABX0DF00_9MICC</name>